<feature type="region of interest" description="Disordered" evidence="1">
    <location>
        <begin position="40"/>
        <end position="68"/>
    </location>
</feature>
<dbReference type="InParanoid" id="E8N6B6"/>
<evidence type="ECO:0000313" key="3">
    <source>
        <dbReference type="Proteomes" id="UP000008922"/>
    </source>
</evidence>
<dbReference type="STRING" id="926569.ANT_19540"/>
<dbReference type="Proteomes" id="UP000008922">
    <property type="component" value="Chromosome"/>
</dbReference>
<feature type="compositionally biased region" description="Low complexity" evidence="1">
    <location>
        <begin position="40"/>
        <end position="55"/>
    </location>
</feature>
<evidence type="ECO:0000313" key="2">
    <source>
        <dbReference type="EMBL" id="BAJ63980.1"/>
    </source>
</evidence>
<dbReference type="KEGG" id="atm:ANT_19540"/>
<proteinExistence type="predicted"/>
<evidence type="ECO:0000256" key="1">
    <source>
        <dbReference type="SAM" id="MobiDB-lite"/>
    </source>
</evidence>
<gene>
    <name evidence="2" type="ordered locus">ANT_19540</name>
</gene>
<sequence>MFALIGKDFSMSSGKKFIVLVLSALVLALAWMGGTWTTTQGATQGQSTLPTITPTREPPDTPTPTRVGAPPPTFPIPLIFIVSVVPGESVTIRTANFPPNTDFDVLMNYYGTLGIGGEKVATVNSGSGGVLTWTFNIPSFLKDAARIAIRLQSQRGYYSYNWFWNKPTSGTGQAPSKPFVIPTFKIIAVERDKTVTIQTANFPANDTFDVLMNYYGTLGIGGIKVDQVNSGSGGTLTFTFNIPEAMRGQTKIAIRLQSPTSGYYAYNWFWNNSTSEASIPPSTPPAESPVPSLPPGVIPTFRIQSVVRDTSVTIVTSNFPQNDTFDVLMNNYGTLGINEVKVETISSGSGGTLTLTFTIPESMRGKSRIAIRLQSSKSGYYAYNWFWNNTYP</sequence>
<protein>
    <submittedName>
        <fullName evidence="2">Uncharacterized protein</fullName>
    </submittedName>
</protein>
<dbReference type="HOGENOM" id="CLU_703294_0_0_0"/>
<name>E8N6B6_ANATU</name>
<accession>E8N6B6</accession>
<dbReference type="AlphaFoldDB" id="E8N6B6"/>
<reference evidence="2 3" key="1">
    <citation type="submission" date="2010-12" db="EMBL/GenBank/DDBJ databases">
        <title>Whole genome sequence of Anaerolinea thermophila UNI-1.</title>
        <authorList>
            <person name="Narita-Yamada S."/>
            <person name="Kishi E."/>
            <person name="Watanabe Y."/>
            <person name="Takasaki K."/>
            <person name="Ankai A."/>
            <person name="Oguchi A."/>
            <person name="Fukui S."/>
            <person name="Takahashi M."/>
            <person name="Yashiro I."/>
            <person name="Hosoyama A."/>
            <person name="Sekiguchi Y."/>
            <person name="Hanada S."/>
            <person name="Fujita N."/>
        </authorList>
    </citation>
    <scope>NUCLEOTIDE SEQUENCE [LARGE SCALE GENOMIC DNA]</scope>
    <source>
        <strain evidence="3">DSM 14523 / JCM 11388 / NBRC 100420 / UNI-1</strain>
    </source>
</reference>
<organism evidence="2 3">
    <name type="scientific">Anaerolinea thermophila (strain DSM 14523 / JCM 11388 / NBRC 100420 / UNI-1)</name>
    <dbReference type="NCBI Taxonomy" id="926569"/>
    <lineage>
        <taxon>Bacteria</taxon>
        <taxon>Bacillati</taxon>
        <taxon>Chloroflexota</taxon>
        <taxon>Anaerolineae</taxon>
        <taxon>Anaerolineales</taxon>
        <taxon>Anaerolineaceae</taxon>
        <taxon>Anaerolinea</taxon>
    </lineage>
</organism>
<dbReference type="EMBL" id="AP012029">
    <property type="protein sequence ID" value="BAJ63980.1"/>
    <property type="molecule type" value="Genomic_DNA"/>
</dbReference>
<keyword evidence="3" id="KW-1185">Reference proteome</keyword>